<dbReference type="InterPro" id="IPR043519">
    <property type="entry name" value="NT_sf"/>
</dbReference>
<evidence type="ECO:0000313" key="2">
    <source>
        <dbReference type="Proteomes" id="UP001301442"/>
    </source>
</evidence>
<gene>
    <name evidence="1" type="ORF">RI844_13195</name>
</gene>
<dbReference type="Gene3D" id="3.30.460.10">
    <property type="entry name" value="Beta Polymerase, domain 2"/>
    <property type="match status" value="1"/>
</dbReference>
<dbReference type="Proteomes" id="UP001301442">
    <property type="component" value="Chromosome"/>
</dbReference>
<reference evidence="1 2" key="1">
    <citation type="submission" date="2023-09" db="EMBL/GenBank/DDBJ databases">
        <authorList>
            <person name="Qi X."/>
        </authorList>
    </citation>
    <scope>NUCLEOTIDE SEQUENCE [LARGE SCALE GENOMIC DNA]</scope>
    <source>
        <strain evidence="1 2">S1-1</strain>
    </source>
</reference>
<dbReference type="SUPFAM" id="SSF81301">
    <property type="entry name" value="Nucleotidyltransferase"/>
    <property type="match status" value="1"/>
</dbReference>
<keyword evidence="2" id="KW-1185">Reference proteome</keyword>
<accession>A0ABZ0GLD4</accession>
<name>A0ABZ0GLD4_9GAMM</name>
<dbReference type="EMBL" id="CP136600">
    <property type="protein sequence ID" value="WOH36323.1"/>
    <property type="molecule type" value="Genomic_DNA"/>
</dbReference>
<protein>
    <recommendedName>
        <fullName evidence="3">Nucleotidyltransferase domain-containing protein</fullName>
    </recommendedName>
</protein>
<sequence length="253" mass="29387">MNKVTLLKNRLNEIADSLKCHPNGLGLLGLGSAGKEFNRMDEYSDLDFFAIVGEGHKQQFIDNLSWLAHIHEIAWCFKNTTDGYKLLFADGIFCEFAVFEPKELRHIPYSQGHFIWRDEGLAEHNCKPVIAAPQHSFDEGFLLGELLTNLYVGLCRYRRGEQCSAMRFIQVYAVDRLIRLLDLLQQHDEGIDKDKFCLDRRVEQRQPEFKQLLMQCSQGAEKCTESAHAMLQFVKQHYSIDKILEQEIRQLIY</sequence>
<organism evidence="1 2">
    <name type="scientific">Thalassotalea fonticola</name>
    <dbReference type="NCBI Taxonomy" id="3065649"/>
    <lineage>
        <taxon>Bacteria</taxon>
        <taxon>Pseudomonadati</taxon>
        <taxon>Pseudomonadota</taxon>
        <taxon>Gammaproteobacteria</taxon>
        <taxon>Alteromonadales</taxon>
        <taxon>Colwelliaceae</taxon>
        <taxon>Thalassotalea</taxon>
    </lineage>
</organism>
<proteinExistence type="predicted"/>
<dbReference type="RefSeq" id="WP_348395137.1">
    <property type="nucleotide sequence ID" value="NZ_CP136600.1"/>
</dbReference>
<evidence type="ECO:0008006" key="3">
    <source>
        <dbReference type="Google" id="ProtNLM"/>
    </source>
</evidence>
<evidence type="ECO:0000313" key="1">
    <source>
        <dbReference type="EMBL" id="WOH36323.1"/>
    </source>
</evidence>